<comment type="catalytic activity">
    <reaction evidence="7">
        <text>(S)-4-amino-5-oxopentanoate + tRNA(Glu) + NADP(+) = L-glutamyl-tRNA(Glu) + NADPH + H(+)</text>
        <dbReference type="Rhea" id="RHEA:12344"/>
        <dbReference type="Rhea" id="RHEA-COMP:9663"/>
        <dbReference type="Rhea" id="RHEA-COMP:9680"/>
        <dbReference type="ChEBI" id="CHEBI:15378"/>
        <dbReference type="ChEBI" id="CHEBI:57501"/>
        <dbReference type="ChEBI" id="CHEBI:57783"/>
        <dbReference type="ChEBI" id="CHEBI:58349"/>
        <dbReference type="ChEBI" id="CHEBI:78442"/>
        <dbReference type="ChEBI" id="CHEBI:78520"/>
        <dbReference type="EC" id="1.2.1.70"/>
    </reaction>
</comment>
<comment type="caution">
    <text evidence="11">The sequence shown here is derived from an EMBL/GenBank/DDBJ whole genome shotgun (WGS) entry which is preliminary data.</text>
</comment>
<dbReference type="PANTHER" id="PTHR43013">
    <property type="entry name" value="GLUTAMYL-TRNA REDUCTASE"/>
    <property type="match status" value="1"/>
</dbReference>
<dbReference type="EC" id="1.2.1.70" evidence="3"/>
<dbReference type="SUPFAM" id="SSF69742">
    <property type="entry name" value="Glutamyl tRNA-reductase catalytic, N-terminal domain"/>
    <property type="match status" value="1"/>
</dbReference>
<dbReference type="CDD" id="cd05213">
    <property type="entry name" value="NAD_bind_Glutamyl_tRNA_reduct"/>
    <property type="match status" value="1"/>
</dbReference>
<dbReference type="InterPro" id="IPR036291">
    <property type="entry name" value="NAD(P)-bd_dom_sf"/>
</dbReference>
<dbReference type="Gene3D" id="3.40.50.720">
    <property type="entry name" value="NAD(P)-binding Rossmann-like Domain"/>
    <property type="match status" value="1"/>
</dbReference>
<dbReference type="NCBIfam" id="TIGR01035">
    <property type="entry name" value="hemA"/>
    <property type="match status" value="1"/>
</dbReference>
<dbReference type="Pfam" id="PF05201">
    <property type="entry name" value="GlutR_N"/>
    <property type="match status" value="1"/>
</dbReference>
<dbReference type="InterPro" id="IPR015895">
    <property type="entry name" value="4pyrrol_synth_GluRdtase_N"/>
</dbReference>
<dbReference type="PROSITE" id="PS00747">
    <property type="entry name" value="GLUTR"/>
    <property type="match status" value="1"/>
</dbReference>
<evidence type="ECO:0000256" key="4">
    <source>
        <dbReference type="ARBA" id="ARBA00022857"/>
    </source>
</evidence>
<dbReference type="EMBL" id="LNQE01000896">
    <property type="protein sequence ID" value="KUG23619.1"/>
    <property type="molecule type" value="Genomic_DNA"/>
</dbReference>
<evidence type="ECO:0000259" key="10">
    <source>
        <dbReference type="Pfam" id="PF05201"/>
    </source>
</evidence>
<dbReference type="UniPathway" id="UPA00251">
    <property type="reaction ID" value="UER00316"/>
</dbReference>
<evidence type="ECO:0000256" key="1">
    <source>
        <dbReference type="ARBA" id="ARBA00005059"/>
    </source>
</evidence>
<feature type="domain" description="Quinate/shikimate 5-dehydrogenase/glutamyl-tRNA reductase" evidence="9">
    <location>
        <begin position="170"/>
        <end position="305"/>
    </location>
</feature>
<proteinExistence type="inferred from homology"/>
<evidence type="ECO:0000313" key="11">
    <source>
        <dbReference type="EMBL" id="KUG23619.1"/>
    </source>
</evidence>
<evidence type="ECO:0000256" key="6">
    <source>
        <dbReference type="ARBA" id="ARBA00023244"/>
    </source>
</evidence>
<reference evidence="11" key="1">
    <citation type="journal article" date="2015" name="Proc. Natl. Acad. Sci. U.S.A.">
        <title>Networks of energetic and metabolic interactions define dynamics in microbial communities.</title>
        <authorList>
            <person name="Embree M."/>
            <person name="Liu J.K."/>
            <person name="Al-Bassam M.M."/>
            <person name="Zengler K."/>
        </authorList>
    </citation>
    <scope>NUCLEOTIDE SEQUENCE</scope>
</reference>
<dbReference type="GO" id="GO:0019353">
    <property type="term" value="P:protoporphyrinogen IX biosynthetic process from glutamate"/>
    <property type="evidence" value="ECO:0007669"/>
    <property type="project" value="TreeGrafter"/>
</dbReference>
<dbReference type="SUPFAM" id="SSF51735">
    <property type="entry name" value="NAD(P)-binding Rossmann-fold domains"/>
    <property type="match status" value="1"/>
</dbReference>
<evidence type="ECO:0000256" key="5">
    <source>
        <dbReference type="ARBA" id="ARBA00023002"/>
    </source>
</evidence>
<dbReference type="GO" id="GO:0050661">
    <property type="term" value="F:NADP binding"/>
    <property type="evidence" value="ECO:0007669"/>
    <property type="project" value="InterPro"/>
</dbReference>
<dbReference type="InterPro" id="IPR000343">
    <property type="entry name" value="4pyrrol_synth_GluRdtase"/>
</dbReference>
<dbReference type="FunFam" id="3.40.50.720:FF:000031">
    <property type="entry name" value="Glutamyl-tRNA reductase"/>
    <property type="match status" value="1"/>
</dbReference>
<sequence>MIVLTGLNHKTAPVAVREKIFAGCLEKKDLFPALMAINGVEEVLYLSTCNRVEIIASIGEDGLAIKELGNFLSRSGGLTQSEAAGCFYEYRGEEAVRHMFRVASSLDSMVMGEAQILGQVKDAYREALEKYATGVVLNRLMHCSFRAAKRVRSETAIAVNPVSISHAAVELAKKIFGSLDGKKILLIGAGEMAELTGTQLIERGAQSIIVANRSLVQAELLAEKFHGEAVALDALEKKLIEVDIVISSTGAPVFIVTADMLKKIHHQRKNRLLFLIDIAVPRDIEPAASALENVYLYNIDNLQDIVDENMHIRKKEAIKAEAIIDEEVTRYMNWQRELESVPTIVSLRNKAGEIVQAEMEKASGWMQNLDKEDQEKIDNLVNSVVNKVLHAPVTVLKEESSDISSRDIVAAVRRLFRLD</sequence>
<evidence type="ECO:0000256" key="7">
    <source>
        <dbReference type="ARBA" id="ARBA00047464"/>
    </source>
</evidence>
<gene>
    <name evidence="11" type="ORF">ASZ90_006605</name>
</gene>
<dbReference type="Gene3D" id="3.30.460.30">
    <property type="entry name" value="Glutamyl-tRNA reductase, N-terminal domain"/>
    <property type="match status" value="1"/>
</dbReference>
<keyword evidence="5 11" id="KW-0560">Oxidoreductase</keyword>
<dbReference type="InterPro" id="IPR036343">
    <property type="entry name" value="GluRdtase_N_sf"/>
</dbReference>
<feature type="domain" description="Glutamyl-tRNA reductase N-terminal" evidence="10">
    <location>
        <begin position="6"/>
        <end position="155"/>
    </location>
</feature>
<evidence type="ECO:0000259" key="9">
    <source>
        <dbReference type="Pfam" id="PF01488"/>
    </source>
</evidence>
<protein>
    <recommendedName>
        <fullName evidence="3">glutamyl-tRNA reductase</fullName>
        <ecNumber evidence="3">1.2.1.70</ecNumber>
    </recommendedName>
</protein>
<feature type="domain" description="Tetrapyrrole biosynthesis glutamyl-tRNA reductase dimerisation" evidence="8">
    <location>
        <begin position="319"/>
        <end position="418"/>
    </location>
</feature>
<dbReference type="GO" id="GO:0008883">
    <property type="term" value="F:glutamyl-tRNA reductase activity"/>
    <property type="evidence" value="ECO:0007669"/>
    <property type="project" value="UniProtKB-EC"/>
</dbReference>
<name>A0A0W8FTJ7_9ZZZZ</name>
<dbReference type="Pfam" id="PF01488">
    <property type="entry name" value="Shikimate_DH"/>
    <property type="match status" value="1"/>
</dbReference>
<dbReference type="PANTHER" id="PTHR43013:SF1">
    <property type="entry name" value="GLUTAMYL-TRNA REDUCTASE"/>
    <property type="match status" value="1"/>
</dbReference>
<dbReference type="HAMAP" id="MF_00087">
    <property type="entry name" value="Glu_tRNA_reductase"/>
    <property type="match status" value="1"/>
</dbReference>
<dbReference type="InterPro" id="IPR015896">
    <property type="entry name" value="4pyrrol_synth_GluRdtase_dimer"/>
</dbReference>
<dbReference type="PIRSF" id="PIRSF000445">
    <property type="entry name" value="4pyrrol_synth_GluRdtase"/>
    <property type="match status" value="1"/>
</dbReference>
<dbReference type="FunFam" id="3.30.460.30:FF:000001">
    <property type="entry name" value="Glutamyl-tRNA reductase"/>
    <property type="match status" value="1"/>
</dbReference>
<keyword evidence="6" id="KW-0627">Porphyrin biosynthesis</keyword>
<accession>A0A0W8FTJ7</accession>
<dbReference type="SUPFAM" id="SSF69075">
    <property type="entry name" value="Glutamyl tRNA-reductase dimerization domain"/>
    <property type="match status" value="1"/>
</dbReference>
<dbReference type="InterPro" id="IPR006151">
    <property type="entry name" value="Shikm_DH/Glu-tRNA_Rdtase"/>
</dbReference>
<dbReference type="AlphaFoldDB" id="A0A0W8FTJ7"/>
<evidence type="ECO:0000259" key="8">
    <source>
        <dbReference type="Pfam" id="PF00745"/>
    </source>
</evidence>
<dbReference type="InterPro" id="IPR036453">
    <property type="entry name" value="GluRdtase_dimer_dom_sf"/>
</dbReference>
<evidence type="ECO:0000256" key="2">
    <source>
        <dbReference type="ARBA" id="ARBA00005916"/>
    </source>
</evidence>
<dbReference type="Pfam" id="PF00745">
    <property type="entry name" value="GlutR_dimer"/>
    <property type="match status" value="1"/>
</dbReference>
<comment type="pathway">
    <text evidence="1">Porphyrin-containing compound metabolism; protoporphyrin-IX biosynthesis; 5-aminolevulinate from L-glutamyl-tRNA(Glu): step 1/2.</text>
</comment>
<evidence type="ECO:0000256" key="3">
    <source>
        <dbReference type="ARBA" id="ARBA00012970"/>
    </source>
</evidence>
<keyword evidence="4" id="KW-0521">NADP</keyword>
<dbReference type="InterPro" id="IPR018214">
    <property type="entry name" value="GluRdtase_CS"/>
</dbReference>
<organism evidence="11">
    <name type="scientific">hydrocarbon metagenome</name>
    <dbReference type="NCBI Taxonomy" id="938273"/>
    <lineage>
        <taxon>unclassified sequences</taxon>
        <taxon>metagenomes</taxon>
        <taxon>ecological metagenomes</taxon>
    </lineage>
</organism>
<comment type="similarity">
    <text evidence="2">Belongs to the glutamyl-tRNA reductase family.</text>
</comment>